<evidence type="ECO:0000259" key="2">
    <source>
        <dbReference type="Pfam" id="PF01261"/>
    </source>
</evidence>
<dbReference type="Pfam" id="PF01261">
    <property type="entry name" value="AP_endonuc_2"/>
    <property type="match status" value="1"/>
</dbReference>
<keyword evidence="1" id="KW-0812">Transmembrane</keyword>
<comment type="caution">
    <text evidence="3">The sequence shown here is derived from an EMBL/GenBank/DDBJ whole genome shotgun (WGS) entry which is preliminary data.</text>
</comment>
<keyword evidence="3" id="KW-0413">Isomerase</keyword>
<dbReference type="EMBL" id="SACO01000002">
    <property type="protein sequence ID" value="RVU06859.1"/>
    <property type="molecule type" value="Genomic_DNA"/>
</dbReference>
<feature type="transmembrane region" description="Helical" evidence="1">
    <location>
        <begin position="52"/>
        <end position="71"/>
    </location>
</feature>
<evidence type="ECO:0000256" key="1">
    <source>
        <dbReference type="SAM" id="Phobius"/>
    </source>
</evidence>
<dbReference type="InterPro" id="IPR006311">
    <property type="entry name" value="TAT_signal"/>
</dbReference>
<dbReference type="PANTHER" id="PTHR12110:SF41">
    <property type="entry name" value="INOSOSE DEHYDRATASE"/>
    <property type="match status" value="1"/>
</dbReference>
<reference evidence="3 4" key="1">
    <citation type="submission" date="2019-01" db="EMBL/GenBank/DDBJ databases">
        <authorList>
            <person name="Chen W.-M."/>
        </authorList>
    </citation>
    <scope>NUCLEOTIDE SEQUENCE [LARGE SCALE GENOMIC DNA]</scope>
    <source>
        <strain evidence="3 4">FSY-9</strain>
    </source>
</reference>
<dbReference type="AlphaFoldDB" id="A0A437NAA4"/>
<dbReference type="InterPro" id="IPR013022">
    <property type="entry name" value="Xyl_isomerase-like_TIM-brl"/>
</dbReference>
<dbReference type="InterPro" id="IPR036237">
    <property type="entry name" value="Xyl_isomerase-like_sf"/>
</dbReference>
<keyword evidence="4" id="KW-1185">Reference proteome</keyword>
<name>A0A437NAA4_9SPHN</name>
<dbReference type="Gene3D" id="3.20.20.150">
    <property type="entry name" value="Divalent-metal-dependent TIM barrel enzymes"/>
    <property type="match status" value="1"/>
</dbReference>
<dbReference type="InterPro" id="IPR050312">
    <property type="entry name" value="IolE/XylAMocC-like"/>
</dbReference>
<evidence type="ECO:0000313" key="3">
    <source>
        <dbReference type="EMBL" id="RVU06859.1"/>
    </source>
</evidence>
<dbReference type="Proteomes" id="UP000282837">
    <property type="component" value="Unassembled WGS sequence"/>
</dbReference>
<dbReference type="SUPFAM" id="SSF51658">
    <property type="entry name" value="Xylose isomerase-like"/>
    <property type="match status" value="1"/>
</dbReference>
<protein>
    <submittedName>
        <fullName evidence="3">Sugar phosphate isomerase/epimerase</fullName>
    </submittedName>
</protein>
<dbReference type="PROSITE" id="PS51318">
    <property type="entry name" value="TAT"/>
    <property type="match status" value="1"/>
</dbReference>
<keyword evidence="1" id="KW-0472">Membrane</keyword>
<dbReference type="PANTHER" id="PTHR12110">
    <property type="entry name" value="HYDROXYPYRUVATE ISOMERASE"/>
    <property type="match status" value="1"/>
</dbReference>
<dbReference type="GO" id="GO:0016853">
    <property type="term" value="F:isomerase activity"/>
    <property type="evidence" value="ECO:0007669"/>
    <property type="project" value="UniProtKB-KW"/>
</dbReference>
<sequence>MARWIIPPCSSCPQVWPLWARWCLPSPLTHPRPHRPGPWRMHKMSINLNRRGLLAGMGALGFAAAAPAIAAPRKPFFAKLNKPIGLQLYTLGDAATKDLDGTLAKLAAIGYREIELPGFYGMDPKALRAAADKAGLRYTSMHMTLPARVPPGSLTLMSSPQEIADALGTLGIHQAVLPMPLLPDNWTPPSNPADMRPALIAGVEAGGLDMWKRLGGVLNERAAALKPHGIDLGYHNHNMEFKPQGGTTGWEVLTKELDPKLVFLELDLGWTTAAGHDAATEIAKLKGRIRMVHLKDVKPTTKTNYTLQQDPTEVGSGKLDWHRILPACAASGVTNYFVEQEPPFASDRFTAVKKSFDFLSRFVA</sequence>
<dbReference type="OrthoDB" id="9798407at2"/>
<keyword evidence="1" id="KW-1133">Transmembrane helix</keyword>
<proteinExistence type="predicted"/>
<evidence type="ECO:0000313" key="4">
    <source>
        <dbReference type="Proteomes" id="UP000282837"/>
    </source>
</evidence>
<accession>A0A437NAA4</accession>
<organism evidence="3 4">
    <name type="scientific">Novosphingobium umbonatum</name>
    <dbReference type="NCBI Taxonomy" id="1908524"/>
    <lineage>
        <taxon>Bacteria</taxon>
        <taxon>Pseudomonadati</taxon>
        <taxon>Pseudomonadota</taxon>
        <taxon>Alphaproteobacteria</taxon>
        <taxon>Sphingomonadales</taxon>
        <taxon>Sphingomonadaceae</taxon>
        <taxon>Novosphingobium</taxon>
    </lineage>
</organism>
<feature type="domain" description="Xylose isomerase-like TIM barrel" evidence="2">
    <location>
        <begin position="103"/>
        <end position="360"/>
    </location>
</feature>
<gene>
    <name evidence="3" type="ORF">EOE18_02535</name>
</gene>